<gene>
    <name evidence="3" type="primary">244</name>
    <name evidence="3" type="ORF">AH04_244</name>
</gene>
<keyword evidence="2" id="KW-1133">Transmembrane helix</keyword>
<organism evidence="3 4">
    <name type="scientific">Erwinia phage AH04</name>
    <dbReference type="NCBI Taxonomy" id="2869569"/>
    <lineage>
        <taxon>Viruses</taxon>
        <taxon>Duplodnaviria</taxon>
        <taxon>Heunggongvirae</taxon>
        <taxon>Uroviricota</taxon>
        <taxon>Caudoviricetes</taxon>
        <taxon>Chimalliviridae</taxon>
        <taxon>Meadowvirus</taxon>
        <taxon>Meadowvirus AH04</taxon>
    </lineage>
</organism>
<evidence type="ECO:0000256" key="2">
    <source>
        <dbReference type="SAM" id="Phobius"/>
    </source>
</evidence>
<evidence type="ECO:0000313" key="3">
    <source>
        <dbReference type="EMBL" id="QZA70717.1"/>
    </source>
</evidence>
<protein>
    <submittedName>
        <fullName evidence="3">Uncharacterized protein</fullName>
    </submittedName>
</protein>
<dbReference type="EMBL" id="MZ501267">
    <property type="protein sequence ID" value="QZA70717.1"/>
    <property type="molecule type" value="Genomic_DNA"/>
</dbReference>
<dbReference type="Proteomes" id="UP000827517">
    <property type="component" value="Segment"/>
</dbReference>
<evidence type="ECO:0000313" key="4">
    <source>
        <dbReference type="Proteomes" id="UP000827517"/>
    </source>
</evidence>
<proteinExistence type="predicted"/>
<evidence type="ECO:0000256" key="1">
    <source>
        <dbReference type="SAM" id="Coils"/>
    </source>
</evidence>
<keyword evidence="2" id="KW-0812">Transmembrane</keyword>
<dbReference type="GeneID" id="77944122"/>
<keyword evidence="4" id="KW-1185">Reference proteome</keyword>
<keyword evidence="1" id="KW-0175">Coiled coil</keyword>
<feature type="transmembrane region" description="Helical" evidence="2">
    <location>
        <begin position="36"/>
        <end position="56"/>
    </location>
</feature>
<name>A0AAE7X0T7_9CAUD</name>
<sequence>MNIFLRELTNRIISYLIRVSKGATYEEKQEHLLKKVLLFALMMAIMGATMTAKYIVTGWYMSDLERSVEKIDTFMGTQQENMNQLFRINTDQYGEIQKKNNTLKEMESDIRKLMDDNAKLKAENQELTEKQAGKK</sequence>
<feature type="coiled-coil region" evidence="1">
    <location>
        <begin position="96"/>
        <end position="130"/>
    </location>
</feature>
<reference evidence="3" key="1">
    <citation type="submission" date="2021-07" db="EMBL/GenBank/DDBJ databases">
        <authorList>
            <person name="Roth S.J."/>
            <person name="Krukonis G.P."/>
            <person name="Delesalle V.A."/>
        </authorList>
    </citation>
    <scope>NUCLEOTIDE SEQUENCE</scope>
</reference>
<accession>A0AAE7X0T7</accession>
<dbReference type="RefSeq" id="YP_010667998.1">
    <property type="nucleotide sequence ID" value="NC_070952.1"/>
</dbReference>
<dbReference type="KEGG" id="vg:77944122"/>
<keyword evidence="2" id="KW-0472">Membrane</keyword>